<dbReference type="EMBL" id="JABWUV010000019">
    <property type="protein sequence ID" value="KAF6285999.1"/>
    <property type="molecule type" value="Genomic_DNA"/>
</dbReference>
<feature type="region of interest" description="Disordered" evidence="1">
    <location>
        <begin position="1"/>
        <end position="21"/>
    </location>
</feature>
<evidence type="ECO:0000256" key="1">
    <source>
        <dbReference type="SAM" id="MobiDB-lite"/>
    </source>
</evidence>
<sequence>MSRSLPWELPEPRSDAEGQNWGAGGVEGGIKLYACVSARFLTKPSDQETCVYVCISGHTVPHSRGRQRADTWRPMAVRVHIVCFNTDGDPLRGDLCTGNPSPALEHIPNPMASSRHPHTCDLRPRVFPEGTCVHLGVRTRARHPEINARP</sequence>
<dbReference type="AlphaFoldDB" id="A0A7J7SCB9"/>
<accession>A0A7J7SCB9</accession>
<gene>
    <name evidence="2" type="ORF">mMyoMyo1_009549</name>
</gene>
<protein>
    <submittedName>
        <fullName evidence="2">Uncharacterized protein</fullName>
    </submittedName>
</protein>
<dbReference type="Proteomes" id="UP000527355">
    <property type="component" value="Unassembled WGS sequence"/>
</dbReference>
<evidence type="ECO:0000313" key="3">
    <source>
        <dbReference type="Proteomes" id="UP000527355"/>
    </source>
</evidence>
<comment type="caution">
    <text evidence="2">The sequence shown here is derived from an EMBL/GenBank/DDBJ whole genome shotgun (WGS) entry which is preliminary data.</text>
</comment>
<proteinExistence type="predicted"/>
<name>A0A7J7SCB9_MYOMY</name>
<organism evidence="2 3">
    <name type="scientific">Myotis myotis</name>
    <name type="common">Greater mouse-eared bat</name>
    <name type="synonym">Vespertilio myotis</name>
    <dbReference type="NCBI Taxonomy" id="51298"/>
    <lineage>
        <taxon>Eukaryota</taxon>
        <taxon>Metazoa</taxon>
        <taxon>Chordata</taxon>
        <taxon>Craniata</taxon>
        <taxon>Vertebrata</taxon>
        <taxon>Euteleostomi</taxon>
        <taxon>Mammalia</taxon>
        <taxon>Eutheria</taxon>
        <taxon>Laurasiatheria</taxon>
        <taxon>Chiroptera</taxon>
        <taxon>Yangochiroptera</taxon>
        <taxon>Vespertilionidae</taxon>
        <taxon>Myotis</taxon>
    </lineage>
</organism>
<evidence type="ECO:0000313" key="2">
    <source>
        <dbReference type="EMBL" id="KAF6285999.1"/>
    </source>
</evidence>
<keyword evidence="3" id="KW-1185">Reference proteome</keyword>
<reference evidence="2 3" key="1">
    <citation type="journal article" date="2020" name="Nature">
        <title>Six reference-quality genomes reveal evolution of bat adaptations.</title>
        <authorList>
            <person name="Jebb D."/>
            <person name="Huang Z."/>
            <person name="Pippel M."/>
            <person name="Hughes G.M."/>
            <person name="Lavrichenko K."/>
            <person name="Devanna P."/>
            <person name="Winkler S."/>
            <person name="Jermiin L.S."/>
            <person name="Skirmuntt E.C."/>
            <person name="Katzourakis A."/>
            <person name="Burkitt-Gray L."/>
            <person name="Ray D.A."/>
            <person name="Sullivan K.A.M."/>
            <person name="Roscito J.G."/>
            <person name="Kirilenko B.M."/>
            <person name="Davalos L.M."/>
            <person name="Corthals A.P."/>
            <person name="Power M.L."/>
            <person name="Jones G."/>
            <person name="Ransome R.D."/>
            <person name="Dechmann D.K.N."/>
            <person name="Locatelli A.G."/>
            <person name="Puechmaille S.J."/>
            <person name="Fedrigo O."/>
            <person name="Jarvis E.D."/>
            <person name="Hiller M."/>
            <person name="Vernes S.C."/>
            <person name="Myers E.W."/>
            <person name="Teeling E.C."/>
        </authorList>
    </citation>
    <scope>NUCLEOTIDE SEQUENCE [LARGE SCALE GENOMIC DNA]</scope>
    <source>
        <strain evidence="2">MMyoMyo1</strain>
        <tissue evidence="2">Flight muscle</tissue>
    </source>
</reference>